<dbReference type="AlphaFoldDB" id="A0A9Q3CYB9"/>
<comment type="caution">
    <text evidence="2">The sequence shown here is derived from an EMBL/GenBank/DDBJ whole genome shotgun (WGS) entry which is preliminary data.</text>
</comment>
<gene>
    <name evidence="2" type="ORF">O181_031797</name>
</gene>
<organism evidence="2 3">
    <name type="scientific">Austropuccinia psidii MF-1</name>
    <dbReference type="NCBI Taxonomy" id="1389203"/>
    <lineage>
        <taxon>Eukaryota</taxon>
        <taxon>Fungi</taxon>
        <taxon>Dikarya</taxon>
        <taxon>Basidiomycota</taxon>
        <taxon>Pucciniomycotina</taxon>
        <taxon>Pucciniomycetes</taxon>
        <taxon>Pucciniales</taxon>
        <taxon>Sphaerophragmiaceae</taxon>
        <taxon>Austropuccinia</taxon>
    </lineage>
</organism>
<dbReference type="OrthoDB" id="3158924at2759"/>
<dbReference type="InterPro" id="IPR056924">
    <property type="entry name" value="SH3_Tf2-1"/>
</dbReference>
<evidence type="ECO:0000259" key="1">
    <source>
        <dbReference type="Pfam" id="PF24626"/>
    </source>
</evidence>
<feature type="domain" description="Tf2-1-like SH3-like" evidence="1">
    <location>
        <begin position="88"/>
        <end position="149"/>
    </location>
</feature>
<protein>
    <recommendedName>
        <fullName evidence="1">Tf2-1-like SH3-like domain-containing protein</fullName>
    </recommendedName>
</protein>
<evidence type="ECO:0000313" key="3">
    <source>
        <dbReference type="Proteomes" id="UP000765509"/>
    </source>
</evidence>
<name>A0A9Q3CYB9_9BASI</name>
<dbReference type="EMBL" id="AVOT02011424">
    <property type="protein sequence ID" value="MBW0492082.1"/>
    <property type="molecule type" value="Genomic_DNA"/>
</dbReference>
<accession>A0A9Q3CYB9</accession>
<evidence type="ECO:0000313" key="2">
    <source>
        <dbReference type="EMBL" id="MBW0492082.1"/>
    </source>
</evidence>
<reference evidence="2" key="1">
    <citation type="submission" date="2021-03" db="EMBL/GenBank/DDBJ databases">
        <title>Draft genome sequence of rust myrtle Austropuccinia psidii MF-1, a brazilian biotype.</title>
        <authorList>
            <person name="Quecine M.C."/>
            <person name="Pachon D.M.R."/>
            <person name="Bonatelli M.L."/>
            <person name="Correr F.H."/>
            <person name="Franceschini L.M."/>
            <person name="Leite T.F."/>
            <person name="Margarido G.R.A."/>
            <person name="Almeida C.A."/>
            <person name="Ferrarezi J.A."/>
            <person name="Labate C.A."/>
        </authorList>
    </citation>
    <scope>NUCLEOTIDE SEQUENCE</scope>
    <source>
        <strain evidence="2">MF-1</strain>
    </source>
</reference>
<proteinExistence type="predicted"/>
<dbReference type="Pfam" id="PF24626">
    <property type="entry name" value="SH3_Tf2-1"/>
    <property type="match status" value="1"/>
</dbReference>
<keyword evidence="3" id="KW-1185">Reference proteome</keyword>
<sequence length="158" mass="18056">MIQALEVYKTSFHASTNQTPSYLQKGWNPILLQDYLRRDLVQIHPTAAFLRRTLERARKNAVRRMEDSIADSKDKRDKSHATQDFKVGDLVLVSTTNFNNIKRCRKLQESFSGTFAIKALHGNNSVEVELSEELSDKPPTFSVSLRKPYKSGMLKNSP</sequence>
<dbReference type="Proteomes" id="UP000765509">
    <property type="component" value="Unassembled WGS sequence"/>
</dbReference>